<dbReference type="EMBL" id="JAZBJO010000074">
    <property type="protein sequence ID" value="MEE4599344.1"/>
    <property type="molecule type" value="Genomic_DNA"/>
</dbReference>
<protein>
    <recommendedName>
        <fullName evidence="3">Luciferase-like domain-containing protein</fullName>
    </recommendedName>
</protein>
<sequence length="64" mass="6845">MDVGVGLGVCTGPRCPISRAADRWAELTAEDTYLDGLRAWWTACWPADRRARAGPVAAGTLSEP</sequence>
<reference evidence="1 2" key="1">
    <citation type="submission" date="2023-11" db="EMBL/GenBank/DDBJ databases">
        <title>30 novel species of actinomycetes from the DSMZ collection.</title>
        <authorList>
            <person name="Nouioui I."/>
        </authorList>
    </citation>
    <scope>NUCLEOTIDE SEQUENCE [LARGE SCALE GENOMIC DNA]</scope>
    <source>
        <strain evidence="1 2">DSM 41524</strain>
    </source>
</reference>
<gene>
    <name evidence="1" type="ORF">V2J94_47420</name>
</gene>
<accession>A0ABU7QFG6</accession>
<name>A0ABU7QFG6_9ACTN</name>
<organism evidence="1 2">
    <name type="scientific">Streptomyces asiaticus subsp. ignotus</name>
    <dbReference type="NCBI Taxonomy" id="3098222"/>
    <lineage>
        <taxon>Bacteria</taxon>
        <taxon>Bacillati</taxon>
        <taxon>Actinomycetota</taxon>
        <taxon>Actinomycetes</taxon>
        <taxon>Kitasatosporales</taxon>
        <taxon>Streptomycetaceae</taxon>
        <taxon>Streptomyces</taxon>
        <taxon>Streptomyces violaceusniger group</taxon>
    </lineage>
</organism>
<evidence type="ECO:0000313" key="2">
    <source>
        <dbReference type="Proteomes" id="UP001354709"/>
    </source>
</evidence>
<dbReference type="Proteomes" id="UP001354709">
    <property type="component" value="Unassembled WGS sequence"/>
</dbReference>
<keyword evidence="2" id="KW-1185">Reference proteome</keyword>
<evidence type="ECO:0008006" key="3">
    <source>
        <dbReference type="Google" id="ProtNLM"/>
    </source>
</evidence>
<evidence type="ECO:0000313" key="1">
    <source>
        <dbReference type="EMBL" id="MEE4599344.1"/>
    </source>
</evidence>
<proteinExistence type="predicted"/>
<comment type="caution">
    <text evidence="1">The sequence shown here is derived from an EMBL/GenBank/DDBJ whole genome shotgun (WGS) entry which is preliminary data.</text>
</comment>
<dbReference type="RefSeq" id="WP_330816629.1">
    <property type="nucleotide sequence ID" value="NZ_JAZBJO010000074.1"/>
</dbReference>